<dbReference type="SUPFAM" id="SSF53756">
    <property type="entry name" value="UDP-Glycosyltransferase/glycogen phosphorylase"/>
    <property type="match status" value="1"/>
</dbReference>
<gene>
    <name evidence="2" type="ORF">A2886_00880</name>
</gene>
<dbReference type="Gene3D" id="3.40.50.2000">
    <property type="entry name" value="Glycogen Phosphorylase B"/>
    <property type="match status" value="2"/>
</dbReference>
<name>A0A1F4UQF4_UNCKA</name>
<dbReference type="PANTHER" id="PTHR12526">
    <property type="entry name" value="GLYCOSYLTRANSFERASE"/>
    <property type="match status" value="1"/>
</dbReference>
<reference evidence="2 3" key="1">
    <citation type="journal article" date="2016" name="Nat. Commun.">
        <title>Thousands of microbial genomes shed light on interconnected biogeochemical processes in an aquifer system.</title>
        <authorList>
            <person name="Anantharaman K."/>
            <person name="Brown C.T."/>
            <person name="Hug L.A."/>
            <person name="Sharon I."/>
            <person name="Castelle C.J."/>
            <person name="Probst A.J."/>
            <person name="Thomas B.C."/>
            <person name="Singh A."/>
            <person name="Wilkins M.J."/>
            <person name="Karaoz U."/>
            <person name="Brodie E.L."/>
            <person name="Williams K.H."/>
            <person name="Hubbard S.S."/>
            <person name="Banfield J.F."/>
        </authorList>
    </citation>
    <scope>NUCLEOTIDE SEQUENCE [LARGE SCALE GENOMIC DNA]</scope>
</reference>
<dbReference type="EMBL" id="MEVA01000016">
    <property type="protein sequence ID" value="OGC47185.1"/>
    <property type="molecule type" value="Genomic_DNA"/>
</dbReference>
<dbReference type="GO" id="GO:0016757">
    <property type="term" value="F:glycosyltransferase activity"/>
    <property type="evidence" value="ECO:0007669"/>
    <property type="project" value="InterPro"/>
</dbReference>
<dbReference type="InterPro" id="IPR001296">
    <property type="entry name" value="Glyco_trans_1"/>
</dbReference>
<sequence>MKVLVICSNLCYPYIEMSGNKAIYALLQGLSGMDGVAIDVLSYITEDGKAVQDYGNLKFHYLKAGGLFEFRLLAYKKALSFIKGRYDIVHDFSSLPLLGGLTGVLGKSLKARSVHSLVTINETFLGSPKLNFGNFLLDKLVATDRNTYSRLNFKNVLYIPLGVDFNKVEEGEVIPKMPKKVVFLGSLEKRKGVDVFISAAKMRLEAGSTLKFYIYTYGKEVRDVSFSSNLEKVRKLVGKADIEVKVGNFDVAKIFGPETIYVQANTSRQGTLGVPLTTLEAVAYGSPCILSNIYALEDIAKHCLIYEASSPKQLNLAIKTLEEKRNLDTADAAKFVRNAHNIAGISKEVYSLYRSLL</sequence>
<dbReference type="Pfam" id="PF00534">
    <property type="entry name" value="Glycos_transf_1"/>
    <property type="match status" value="1"/>
</dbReference>
<feature type="domain" description="Glycosyl transferase family 1" evidence="1">
    <location>
        <begin position="169"/>
        <end position="330"/>
    </location>
</feature>
<dbReference type="AlphaFoldDB" id="A0A1F4UQF4"/>
<accession>A0A1F4UQF4</accession>
<dbReference type="Proteomes" id="UP000176608">
    <property type="component" value="Unassembled WGS sequence"/>
</dbReference>
<evidence type="ECO:0000313" key="3">
    <source>
        <dbReference type="Proteomes" id="UP000176608"/>
    </source>
</evidence>
<comment type="caution">
    <text evidence="2">The sequence shown here is derived from an EMBL/GenBank/DDBJ whole genome shotgun (WGS) entry which is preliminary data.</text>
</comment>
<evidence type="ECO:0000259" key="1">
    <source>
        <dbReference type="Pfam" id="PF00534"/>
    </source>
</evidence>
<evidence type="ECO:0000313" key="2">
    <source>
        <dbReference type="EMBL" id="OGC47185.1"/>
    </source>
</evidence>
<dbReference type="STRING" id="1802617.A2886_00880"/>
<protein>
    <recommendedName>
        <fullName evidence="1">Glycosyl transferase family 1 domain-containing protein</fullName>
    </recommendedName>
</protein>
<organism evidence="2 3">
    <name type="scientific">candidate division WWE3 bacterium RIFCSPHIGHO2_01_FULL_42_13</name>
    <dbReference type="NCBI Taxonomy" id="1802617"/>
    <lineage>
        <taxon>Bacteria</taxon>
        <taxon>Katanobacteria</taxon>
    </lineage>
</organism>
<dbReference type="CDD" id="cd03801">
    <property type="entry name" value="GT4_PimA-like"/>
    <property type="match status" value="1"/>
</dbReference>
<proteinExistence type="predicted"/>